<keyword evidence="3 4" id="KW-0408">Iron</keyword>
<comment type="caution">
    <text evidence="6">The sequence shown here is derived from an EMBL/GenBank/DDBJ whole genome shotgun (WGS) entry which is preliminary data.</text>
</comment>
<reference evidence="7" key="1">
    <citation type="journal article" date="2019" name="Int. J. Syst. Evol. Microbiol.">
        <title>The Global Catalogue of Microorganisms (GCM) 10K type strain sequencing project: providing services to taxonomists for standard genome sequencing and annotation.</title>
        <authorList>
            <consortium name="The Broad Institute Genomics Platform"/>
            <consortium name="The Broad Institute Genome Sequencing Center for Infectious Disease"/>
            <person name="Wu L."/>
            <person name="Ma J."/>
        </authorList>
    </citation>
    <scope>NUCLEOTIDE SEQUENCE [LARGE SCALE GENOMIC DNA]</scope>
    <source>
        <strain evidence="7">CECT 8289</strain>
    </source>
</reference>
<evidence type="ECO:0000259" key="5">
    <source>
        <dbReference type="PROSITE" id="PS51007"/>
    </source>
</evidence>
<dbReference type="PROSITE" id="PS51257">
    <property type="entry name" value="PROKAR_LIPOPROTEIN"/>
    <property type="match status" value="1"/>
</dbReference>
<feature type="domain" description="Cytochrome c" evidence="5">
    <location>
        <begin position="32"/>
        <end position="124"/>
    </location>
</feature>
<sequence>MKWMLCFAVIAATIACNSNNNNSTVTAQMPASEIANGEALFKANCASCHKTVEPYVGPALKGVANRWPSKALLYEFVRNSQEVISRNDYAKKLYMEYKESPMLPFPQLTDADIDAILKYCDTYNP</sequence>
<dbReference type="InterPro" id="IPR036909">
    <property type="entry name" value="Cyt_c-like_dom_sf"/>
</dbReference>
<protein>
    <submittedName>
        <fullName evidence="6">C-type cytochrome</fullName>
    </submittedName>
</protein>
<dbReference type="InterPro" id="IPR009056">
    <property type="entry name" value="Cyt_c-like_dom"/>
</dbReference>
<organism evidence="6 7">
    <name type="scientific">Ferruginibacter yonginensis</name>
    <dbReference type="NCBI Taxonomy" id="1310416"/>
    <lineage>
        <taxon>Bacteria</taxon>
        <taxon>Pseudomonadati</taxon>
        <taxon>Bacteroidota</taxon>
        <taxon>Chitinophagia</taxon>
        <taxon>Chitinophagales</taxon>
        <taxon>Chitinophagaceae</taxon>
        <taxon>Ferruginibacter</taxon>
    </lineage>
</organism>
<evidence type="ECO:0000256" key="3">
    <source>
        <dbReference type="ARBA" id="ARBA00023004"/>
    </source>
</evidence>
<evidence type="ECO:0000256" key="2">
    <source>
        <dbReference type="ARBA" id="ARBA00022723"/>
    </source>
</evidence>
<keyword evidence="1 4" id="KW-0349">Heme</keyword>
<keyword evidence="2 4" id="KW-0479">Metal-binding</keyword>
<gene>
    <name evidence="6" type="ORF">ACFOWM_06835</name>
</gene>
<evidence type="ECO:0000256" key="1">
    <source>
        <dbReference type="ARBA" id="ARBA00022617"/>
    </source>
</evidence>
<dbReference type="Proteomes" id="UP001595907">
    <property type="component" value="Unassembled WGS sequence"/>
</dbReference>
<evidence type="ECO:0000313" key="7">
    <source>
        <dbReference type="Proteomes" id="UP001595907"/>
    </source>
</evidence>
<dbReference type="EMBL" id="JBHSCZ010000001">
    <property type="protein sequence ID" value="MFC4262584.1"/>
    <property type="molecule type" value="Genomic_DNA"/>
</dbReference>
<dbReference type="PROSITE" id="PS51007">
    <property type="entry name" value="CYTC"/>
    <property type="match status" value="1"/>
</dbReference>
<proteinExistence type="predicted"/>
<name>A0ABV8QR59_9BACT</name>
<dbReference type="Gene3D" id="1.10.760.10">
    <property type="entry name" value="Cytochrome c-like domain"/>
    <property type="match status" value="1"/>
</dbReference>
<dbReference type="Pfam" id="PF00034">
    <property type="entry name" value="Cytochrom_C"/>
    <property type="match status" value="1"/>
</dbReference>
<dbReference type="SUPFAM" id="SSF46626">
    <property type="entry name" value="Cytochrome c"/>
    <property type="match status" value="1"/>
</dbReference>
<evidence type="ECO:0000256" key="4">
    <source>
        <dbReference type="PROSITE-ProRule" id="PRU00433"/>
    </source>
</evidence>
<evidence type="ECO:0000313" key="6">
    <source>
        <dbReference type="EMBL" id="MFC4262584.1"/>
    </source>
</evidence>
<accession>A0ABV8QR59</accession>
<dbReference type="RefSeq" id="WP_379708145.1">
    <property type="nucleotide sequence ID" value="NZ_JBHSCZ010000001.1"/>
</dbReference>
<keyword evidence="7" id="KW-1185">Reference proteome</keyword>